<dbReference type="AlphaFoldDB" id="A0AAW1VWA0"/>
<dbReference type="Pfam" id="PF14111">
    <property type="entry name" value="DUF4283"/>
    <property type="match status" value="1"/>
</dbReference>
<evidence type="ECO:0000313" key="4">
    <source>
        <dbReference type="Proteomes" id="UP001457282"/>
    </source>
</evidence>
<dbReference type="InterPro" id="IPR025558">
    <property type="entry name" value="DUF4283"/>
</dbReference>
<protein>
    <recommendedName>
        <fullName evidence="2">DUF4283 domain-containing protein</fullName>
    </recommendedName>
</protein>
<accession>A0AAW1VWA0</accession>
<feature type="region of interest" description="Disordered" evidence="1">
    <location>
        <begin position="220"/>
        <end position="272"/>
    </location>
</feature>
<sequence>MEEMGKRFAGSLVLSEREARGLKIGSSAAQAAVLFKYALVCKVLTQRFFRRRSFIDLFSRLWGGEKGVSISDVEDERFIARFSCEEDMQRVFDREPWDFDRSLIVMGRSKDVESVTDVVLSTAVFWIQAYGVPFRFRTPAVARDIGGLFGEFVDVKSDNEGSRVGRFIRIRVRMDVSIALLRQTVVDFPGSGEQLVAFKADMDLQGRRLGPRVSRGRTDVFVSGDGSDGGSGSGSWSRREDMGVTEKVGGLLQLKGPTQDTASSPVKKVEPKSKSKGVIIAERFVAQQRILQLEKL</sequence>
<evidence type="ECO:0000259" key="2">
    <source>
        <dbReference type="Pfam" id="PF14111"/>
    </source>
</evidence>
<name>A0AAW1VWA0_RUBAR</name>
<dbReference type="PANTHER" id="PTHR31286">
    <property type="entry name" value="GLYCINE-RICH CELL WALL STRUCTURAL PROTEIN 1.8-LIKE"/>
    <property type="match status" value="1"/>
</dbReference>
<dbReference type="Proteomes" id="UP001457282">
    <property type="component" value="Unassembled WGS sequence"/>
</dbReference>
<keyword evidence="4" id="KW-1185">Reference proteome</keyword>
<feature type="domain" description="DUF4283" evidence="2">
    <location>
        <begin position="33"/>
        <end position="105"/>
    </location>
</feature>
<organism evidence="3 4">
    <name type="scientific">Rubus argutus</name>
    <name type="common">Southern blackberry</name>
    <dbReference type="NCBI Taxonomy" id="59490"/>
    <lineage>
        <taxon>Eukaryota</taxon>
        <taxon>Viridiplantae</taxon>
        <taxon>Streptophyta</taxon>
        <taxon>Embryophyta</taxon>
        <taxon>Tracheophyta</taxon>
        <taxon>Spermatophyta</taxon>
        <taxon>Magnoliopsida</taxon>
        <taxon>eudicotyledons</taxon>
        <taxon>Gunneridae</taxon>
        <taxon>Pentapetalae</taxon>
        <taxon>rosids</taxon>
        <taxon>fabids</taxon>
        <taxon>Rosales</taxon>
        <taxon>Rosaceae</taxon>
        <taxon>Rosoideae</taxon>
        <taxon>Rosoideae incertae sedis</taxon>
        <taxon>Rubus</taxon>
    </lineage>
</organism>
<dbReference type="PANTHER" id="PTHR31286:SF167">
    <property type="entry name" value="OS09G0268800 PROTEIN"/>
    <property type="match status" value="1"/>
</dbReference>
<proteinExistence type="predicted"/>
<dbReference type="InterPro" id="IPR040256">
    <property type="entry name" value="At4g02000-like"/>
</dbReference>
<evidence type="ECO:0000313" key="3">
    <source>
        <dbReference type="EMBL" id="KAK9911292.1"/>
    </source>
</evidence>
<comment type="caution">
    <text evidence="3">The sequence shown here is derived from an EMBL/GenBank/DDBJ whole genome shotgun (WGS) entry which is preliminary data.</text>
</comment>
<dbReference type="EMBL" id="JBEDUW010000007">
    <property type="protein sequence ID" value="KAK9911292.1"/>
    <property type="molecule type" value="Genomic_DNA"/>
</dbReference>
<gene>
    <name evidence="3" type="ORF">M0R45_035211</name>
</gene>
<evidence type="ECO:0000256" key="1">
    <source>
        <dbReference type="SAM" id="MobiDB-lite"/>
    </source>
</evidence>
<reference evidence="3 4" key="1">
    <citation type="journal article" date="2023" name="G3 (Bethesda)">
        <title>A chromosome-length genome assembly and annotation of blackberry (Rubus argutus, cv. 'Hillquist').</title>
        <authorList>
            <person name="Bruna T."/>
            <person name="Aryal R."/>
            <person name="Dudchenko O."/>
            <person name="Sargent D.J."/>
            <person name="Mead D."/>
            <person name="Buti M."/>
            <person name="Cavallini A."/>
            <person name="Hytonen T."/>
            <person name="Andres J."/>
            <person name="Pham M."/>
            <person name="Weisz D."/>
            <person name="Mascagni F."/>
            <person name="Usai G."/>
            <person name="Natali L."/>
            <person name="Bassil N."/>
            <person name="Fernandez G.E."/>
            <person name="Lomsadze A."/>
            <person name="Armour M."/>
            <person name="Olukolu B."/>
            <person name="Poorten T."/>
            <person name="Britton C."/>
            <person name="Davik J."/>
            <person name="Ashrafi H."/>
            <person name="Aiden E.L."/>
            <person name="Borodovsky M."/>
            <person name="Worthington M."/>
        </authorList>
    </citation>
    <scope>NUCLEOTIDE SEQUENCE [LARGE SCALE GENOMIC DNA]</scope>
    <source>
        <strain evidence="3">PI 553951</strain>
    </source>
</reference>